<evidence type="ECO:0000256" key="2">
    <source>
        <dbReference type="ARBA" id="ARBA00022448"/>
    </source>
</evidence>
<protein>
    <submittedName>
        <fullName evidence="9">Cation:proton antiporter</fullName>
    </submittedName>
</protein>
<keyword evidence="2" id="KW-0813">Transport</keyword>
<dbReference type="RefSeq" id="WP_326616685.1">
    <property type="nucleotide sequence ID" value="NZ_CP109106.1"/>
</dbReference>
<evidence type="ECO:0000256" key="6">
    <source>
        <dbReference type="ARBA" id="ARBA00023136"/>
    </source>
</evidence>
<comment type="subcellular location">
    <subcellularLocation>
        <location evidence="1">Membrane</location>
        <topology evidence="1">Multi-pass membrane protein</topology>
    </subcellularLocation>
</comment>
<feature type="transmembrane region" description="Helical" evidence="7">
    <location>
        <begin position="67"/>
        <end position="87"/>
    </location>
</feature>
<evidence type="ECO:0000259" key="8">
    <source>
        <dbReference type="Pfam" id="PF00999"/>
    </source>
</evidence>
<dbReference type="InterPro" id="IPR006153">
    <property type="entry name" value="Cation/H_exchanger_TM"/>
</dbReference>
<evidence type="ECO:0000256" key="5">
    <source>
        <dbReference type="ARBA" id="ARBA00023065"/>
    </source>
</evidence>
<dbReference type="Proteomes" id="UP001344251">
    <property type="component" value="Chromosome"/>
</dbReference>
<proteinExistence type="predicted"/>
<evidence type="ECO:0000256" key="4">
    <source>
        <dbReference type="ARBA" id="ARBA00022989"/>
    </source>
</evidence>
<feature type="transmembrane region" description="Helical" evidence="7">
    <location>
        <begin position="99"/>
        <end position="123"/>
    </location>
</feature>
<evidence type="ECO:0000256" key="7">
    <source>
        <dbReference type="SAM" id="Phobius"/>
    </source>
</evidence>
<feature type="transmembrane region" description="Helical" evidence="7">
    <location>
        <begin position="135"/>
        <end position="159"/>
    </location>
</feature>
<reference evidence="9 10" key="1">
    <citation type="submission" date="2022-10" db="EMBL/GenBank/DDBJ databases">
        <title>The complete genomes of actinobacterial strains from the NBC collection.</title>
        <authorList>
            <person name="Joergensen T.S."/>
            <person name="Alvarez Arevalo M."/>
            <person name="Sterndorff E.B."/>
            <person name="Faurdal D."/>
            <person name="Vuksanovic O."/>
            <person name="Mourched A.-S."/>
            <person name="Charusanti P."/>
            <person name="Shaw S."/>
            <person name="Blin K."/>
            <person name="Weber T."/>
        </authorList>
    </citation>
    <scope>NUCLEOTIDE SEQUENCE [LARGE SCALE GENOMIC DNA]</scope>
    <source>
        <strain evidence="9 10">NBC 01774</strain>
    </source>
</reference>
<dbReference type="PANTHER" id="PTHR32468:SF84">
    <property type="entry name" value="OS05G0382200 PROTEIN"/>
    <property type="match status" value="1"/>
</dbReference>
<keyword evidence="3 7" id="KW-0812">Transmembrane</keyword>
<dbReference type="InterPro" id="IPR050794">
    <property type="entry name" value="CPA2_transporter"/>
</dbReference>
<organism evidence="9 10">
    <name type="scientific">Streptomyces decoyicus</name>
    <dbReference type="NCBI Taxonomy" id="249567"/>
    <lineage>
        <taxon>Bacteria</taxon>
        <taxon>Bacillati</taxon>
        <taxon>Actinomycetota</taxon>
        <taxon>Actinomycetes</taxon>
        <taxon>Kitasatosporales</taxon>
        <taxon>Streptomycetaceae</taxon>
        <taxon>Streptomyces</taxon>
    </lineage>
</organism>
<feature type="transmembrane region" description="Helical" evidence="7">
    <location>
        <begin position="258"/>
        <end position="274"/>
    </location>
</feature>
<dbReference type="EMBL" id="CP109106">
    <property type="protein sequence ID" value="WSB67388.1"/>
    <property type="molecule type" value="Genomic_DNA"/>
</dbReference>
<feature type="transmembrane region" description="Helical" evidence="7">
    <location>
        <begin position="201"/>
        <end position="222"/>
    </location>
</feature>
<accession>A0ABZ1FC24</accession>
<feature type="domain" description="Cation/H+ exchanger transmembrane" evidence="8">
    <location>
        <begin position="21"/>
        <end position="398"/>
    </location>
</feature>
<feature type="transmembrane region" description="Helical" evidence="7">
    <location>
        <begin position="313"/>
        <end position="338"/>
    </location>
</feature>
<evidence type="ECO:0000313" key="9">
    <source>
        <dbReference type="EMBL" id="WSB67388.1"/>
    </source>
</evidence>
<dbReference type="PANTHER" id="PTHR32468">
    <property type="entry name" value="CATION/H + ANTIPORTER"/>
    <property type="match status" value="1"/>
</dbReference>
<feature type="transmembrane region" description="Helical" evidence="7">
    <location>
        <begin position="171"/>
        <end position="195"/>
    </location>
</feature>
<feature type="transmembrane region" description="Helical" evidence="7">
    <location>
        <begin position="286"/>
        <end position="307"/>
    </location>
</feature>
<keyword evidence="4 7" id="KW-1133">Transmembrane helix</keyword>
<dbReference type="Gene3D" id="1.20.1530.20">
    <property type="match status" value="1"/>
</dbReference>
<dbReference type="Pfam" id="PF00999">
    <property type="entry name" value="Na_H_Exchanger"/>
    <property type="match status" value="1"/>
</dbReference>
<keyword evidence="5" id="KW-0406">Ion transport</keyword>
<keyword evidence="6 7" id="KW-0472">Membrane</keyword>
<keyword evidence="10" id="KW-1185">Reference proteome</keyword>
<sequence length="425" mass="42855">MVAVLQAAAALAGVLVVARCAAGAARLVRQPPVIGEIALGLVLVPVLTAVAGPRVTTGLLPPDATGYLHTIGVAGLALYLAGAGHTVRPRRSEVTPRSYAWLLTGSLAPGLVAGVFLAAWVLWRDLPLERGAAPPAALVLLLAAAFAVTAVPVLVRILTDRGLLESTEGRLSVLTAVSIDALTWLILTGALVAAAGDGGRLGHAVAVIVGGALAVVPLRLVLRRKAVSALCARWPAASGAVLGAVAVAAALATERAGLTAIYGAVLVGLAVPWDDGEGPWARSVRAVARIGRLLVPVFFVTTGLALGTKGPSGFSWATLALALLLAFVAKVAGGWAGARAAGLPTGPALRIGVLMNTRGLTEIAVLQAGVSAAILTPGLFLVLALMALITTAATGPLLSLVERRYGRSAGSPFPESEELLSHDDA</sequence>
<dbReference type="InterPro" id="IPR038770">
    <property type="entry name" value="Na+/solute_symporter_sf"/>
</dbReference>
<name>A0ABZ1FC24_9ACTN</name>
<evidence type="ECO:0000256" key="1">
    <source>
        <dbReference type="ARBA" id="ARBA00004141"/>
    </source>
</evidence>
<feature type="transmembrane region" description="Helical" evidence="7">
    <location>
        <begin position="234"/>
        <end position="252"/>
    </location>
</feature>
<evidence type="ECO:0000256" key="3">
    <source>
        <dbReference type="ARBA" id="ARBA00022692"/>
    </source>
</evidence>
<evidence type="ECO:0000313" key="10">
    <source>
        <dbReference type="Proteomes" id="UP001344251"/>
    </source>
</evidence>
<gene>
    <name evidence="9" type="ORF">OG863_05125</name>
</gene>